<feature type="transmembrane region" description="Helical" evidence="1">
    <location>
        <begin position="67"/>
        <end position="87"/>
    </location>
</feature>
<gene>
    <name evidence="2" type="ORF">LKD36_04395</name>
</gene>
<evidence type="ECO:0000313" key="2">
    <source>
        <dbReference type="EMBL" id="MCC2125416.1"/>
    </source>
</evidence>
<accession>A0AAE3A3N5</accession>
<reference evidence="2 3" key="1">
    <citation type="submission" date="2021-10" db="EMBL/GenBank/DDBJ databases">
        <title>Anaerobic single-cell dispensing facilitates the cultivation of human gut bacteria.</title>
        <authorList>
            <person name="Afrizal A."/>
        </authorList>
    </citation>
    <scope>NUCLEOTIDE SEQUENCE [LARGE SCALE GENOMIC DNA]</scope>
    <source>
        <strain evidence="2 3">CLA-AA-H276</strain>
    </source>
</reference>
<organism evidence="2 3">
    <name type="scientific">Hominiventricola filiformis</name>
    <dbReference type="NCBI Taxonomy" id="2885352"/>
    <lineage>
        <taxon>Bacteria</taxon>
        <taxon>Bacillati</taxon>
        <taxon>Bacillota</taxon>
        <taxon>Clostridia</taxon>
        <taxon>Lachnospirales</taxon>
        <taxon>Lachnospiraceae</taxon>
        <taxon>Hominiventricola</taxon>
    </lineage>
</organism>
<feature type="transmembrane region" description="Helical" evidence="1">
    <location>
        <begin position="12"/>
        <end position="35"/>
    </location>
</feature>
<comment type="caution">
    <text evidence="2">The sequence shown here is derived from an EMBL/GenBank/DDBJ whole genome shotgun (WGS) entry which is preliminary data.</text>
</comment>
<evidence type="ECO:0000313" key="3">
    <source>
        <dbReference type="Proteomes" id="UP001198220"/>
    </source>
</evidence>
<dbReference type="InterPro" id="IPR003832">
    <property type="entry name" value="DUF212"/>
</dbReference>
<dbReference type="PANTHER" id="PTHR31446">
    <property type="entry name" value="ACID PHOSPHATASE/VANADIUM-DEPENDENT HALOPEROXIDASE-RELATED PROTEIN"/>
    <property type="match status" value="1"/>
</dbReference>
<feature type="transmembrane region" description="Helical" evidence="1">
    <location>
        <begin position="143"/>
        <end position="160"/>
    </location>
</feature>
<dbReference type="EMBL" id="JAJEPS010000003">
    <property type="protein sequence ID" value="MCC2125416.1"/>
    <property type="molecule type" value="Genomic_DNA"/>
</dbReference>
<dbReference type="Proteomes" id="UP001198220">
    <property type="component" value="Unassembled WGS sequence"/>
</dbReference>
<evidence type="ECO:0000256" key="1">
    <source>
        <dbReference type="SAM" id="Phobius"/>
    </source>
</evidence>
<keyword evidence="3" id="KW-1185">Reference proteome</keyword>
<dbReference type="Pfam" id="PF02681">
    <property type="entry name" value="DUF212"/>
    <property type="match status" value="1"/>
</dbReference>
<proteinExistence type="predicted"/>
<name>A0AAE3A3N5_9FIRM</name>
<dbReference type="PANTHER" id="PTHR31446:SF29">
    <property type="entry name" value="ACID PHOSPHATASE_VANADIUM-DEPENDENT HALOPEROXIDASE-RELATED PROTEIN"/>
    <property type="match status" value="1"/>
</dbReference>
<protein>
    <submittedName>
        <fullName evidence="2">Divergent PAP2 family protein</fullName>
    </submittedName>
</protein>
<keyword evidence="1" id="KW-1133">Transmembrane helix</keyword>
<keyword evidence="1" id="KW-0812">Transmembrane</keyword>
<keyword evidence="1" id="KW-0472">Membrane</keyword>
<dbReference type="RefSeq" id="WP_118769382.1">
    <property type="nucleotide sequence ID" value="NZ_JAJEPS010000003.1"/>
</dbReference>
<sequence>MGDFFTALINNKVLICGISGWAVAQILKTLIYAMINREIRWERMIGDGGMPSAHSATVSAMAVSSGILYGFGSFEFAIACMLAIIVMHDAMGVRMETGRQGKILNEMIDFFRTEGFVEAFKKNDKMYEFWEASLKEFVGHTPLQVAAGCILGICVACLVLR</sequence>
<dbReference type="AlphaFoldDB" id="A0AAE3A3N5"/>